<dbReference type="AlphaFoldDB" id="A0A9N9I5I4"/>
<dbReference type="GO" id="GO:0005524">
    <property type="term" value="F:ATP binding"/>
    <property type="evidence" value="ECO:0007669"/>
    <property type="project" value="InterPro"/>
</dbReference>
<name>A0A9N9I5I4_9GLOM</name>
<protein>
    <submittedName>
        <fullName evidence="3">15760_t:CDS:1</fullName>
    </submittedName>
</protein>
<dbReference type="SUPFAM" id="SSF56112">
    <property type="entry name" value="Protein kinase-like (PK-like)"/>
    <property type="match status" value="1"/>
</dbReference>
<evidence type="ECO:0000256" key="1">
    <source>
        <dbReference type="SAM" id="Coils"/>
    </source>
</evidence>
<gene>
    <name evidence="3" type="ORF">RFULGI_LOCUS11503</name>
</gene>
<dbReference type="InterPro" id="IPR011009">
    <property type="entry name" value="Kinase-like_dom_sf"/>
</dbReference>
<evidence type="ECO:0000313" key="3">
    <source>
        <dbReference type="EMBL" id="CAG8721711.1"/>
    </source>
</evidence>
<proteinExistence type="predicted"/>
<evidence type="ECO:0000313" key="4">
    <source>
        <dbReference type="Proteomes" id="UP000789396"/>
    </source>
</evidence>
<keyword evidence="1" id="KW-0175">Coiled coil</keyword>
<dbReference type="SMART" id="SM00220">
    <property type="entry name" value="S_TKc"/>
    <property type="match status" value="1"/>
</dbReference>
<evidence type="ECO:0000259" key="2">
    <source>
        <dbReference type="SMART" id="SM00220"/>
    </source>
</evidence>
<feature type="domain" description="Protein kinase" evidence="2">
    <location>
        <begin position="169"/>
        <end position="341"/>
    </location>
</feature>
<feature type="non-terminal residue" evidence="3">
    <location>
        <position position="1"/>
    </location>
</feature>
<reference evidence="3" key="1">
    <citation type="submission" date="2021-06" db="EMBL/GenBank/DDBJ databases">
        <authorList>
            <person name="Kallberg Y."/>
            <person name="Tangrot J."/>
            <person name="Rosling A."/>
        </authorList>
    </citation>
    <scope>NUCLEOTIDE SEQUENCE</scope>
    <source>
        <strain evidence="3">IN212</strain>
    </source>
</reference>
<sequence length="375" mass="44033">MYRESPIKSESPVKTKYIDLAKTNLNFAERAFEKLKDENLHARKLCTRGLEVTKDSQKFLEEITRLMFPNSSYPEKCLNENINNDNNIVNYKFQKFIEESIIFRNLENKLWEIDLCVNYSNYDDNVEAELTNRINVINSMINELKNSIQDWQNKQKRDWSTIRSRAMAFVRFLSIGRQLACEIPESELSDGGLVRGSNDHIVQRNYKVTAKTSDNEWADYNLQDYLNQRCLDPAEKLSIARGIANALNYCHEKDILHYDIRPWSSPERLRGEYGKASDHQKTPFITLTSKEQIKSQILKNNQRPELTAVDGIPVEYNEIIKKSWDHDPSVRYDMKKISVLLDKLDLEKFSSQDDNDYFDFNNTNIDMNQSTYQYP</sequence>
<dbReference type="InterPro" id="IPR000719">
    <property type="entry name" value="Prot_kinase_dom"/>
</dbReference>
<dbReference type="Proteomes" id="UP000789396">
    <property type="component" value="Unassembled WGS sequence"/>
</dbReference>
<dbReference type="EMBL" id="CAJVPZ010025230">
    <property type="protein sequence ID" value="CAG8721711.1"/>
    <property type="molecule type" value="Genomic_DNA"/>
</dbReference>
<comment type="caution">
    <text evidence="3">The sequence shown here is derived from an EMBL/GenBank/DDBJ whole genome shotgun (WGS) entry which is preliminary data.</text>
</comment>
<accession>A0A9N9I5I4</accession>
<dbReference type="OrthoDB" id="2422033at2759"/>
<keyword evidence="4" id="KW-1185">Reference proteome</keyword>
<dbReference type="Gene3D" id="1.10.510.10">
    <property type="entry name" value="Transferase(Phosphotransferase) domain 1"/>
    <property type="match status" value="2"/>
</dbReference>
<feature type="coiled-coil region" evidence="1">
    <location>
        <begin position="18"/>
        <end position="45"/>
    </location>
</feature>
<organism evidence="3 4">
    <name type="scientific">Racocetra fulgida</name>
    <dbReference type="NCBI Taxonomy" id="60492"/>
    <lineage>
        <taxon>Eukaryota</taxon>
        <taxon>Fungi</taxon>
        <taxon>Fungi incertae sedis</taxon>
        <taxon>Mucoromycota</taxon>
        <taxon>Glomeromycotina</taxon>
        <taxon>Glomeromycetes</taxon>
        <taxon>Diversisporales</taxon>
        <taxon>Gigasporaceae</taxon>
        <taxon>Racocetra</taxon>
    </lineage>
</organism>
<dbReference type="GO" id="GO:0004672">
    <property type="term" value="F:protein kinase activity"/>
    <property type="evidence" value="ECO:0007669"/>
    <property type="project" value="InterPro"/>
</dbReference>